<dbReference type="InterPro" id="IPR014746">
    <property type="entry name" value="Gln_synth/guanido_kin_cat_dom"/>
</dbReference>
<comment type="subunit">
    <text evidence="2 10">Heterotrimer of A, B and C subunits.</text>
</comment>
<dbReference type="HAMAP" id="MF_00121">
    <property type="entry name" value="GatB"/>
    <property type="match status" value="1"/>
</dbReference>
<dbReference type="KEGG" id="mlac:CP520_02595"/>
<keyword evidence="6 10" id="KW-0648">Protein biosynthesis</keyword>
<dbReference type="GO" id="GO:0050567">
    <property type="term" value="F:glutaminyl-tRNA synthase (glutamine-hydrolyzing) activity"/>
    <property type="evidence" value="ECO:0007669"/>
    <property type="project" value="UniProtKB-UniRule"/>
</dbReference>
<dbReference type="NCBIfam" id="NF004014">
    <property type="entry name" value="PRK05477.1-4"/>
    <property type="match status" value="1"/>
</dbReference>
<comment type="catalytic activity">
    <reaction evidence="8 10">
        <text>L-aspartyl-tRNA(Asn) + L-glutamine + ATP + H2O = L-asparaginyl-tRNA(Asn) + L-glutamate + ADP + phosphate + 2 H(+)</text>
        <dbReference type="Rhea" id="RHEA:14513"/>
        <dbReference type="Rhea" id="RHEA-COMP:9674"/>
        <dbReference type="Rhea" id="RHEA-COMP:9677"/>
        <dbReference type="ChEBI" id="CHEBI:15377"/>
        <dbReference type="ChEBI" id="CHEBI:15378"/>
        <dbReference type="ChEBI" id="CHEBI:29985"/>
        <dbReference type="ChEBI" id="CHEBI:30616"/>
        <dbReference type="ChEBI" id="CHEBI:43474"/>
        <dbReference type="ChEBI" id="CHEBI:58359"/>
        <dbReference type="ChEBI" id="CHEBI:78515"/>
        <dbReference type="ChEBI" id="CHEBI:78516"/>
        <dbReference type="ChEBI" id="CHEBI:456216"/>
    </reaction>
</comment>
<protein>
    <recommendedName>
        <fullName evidence="10">Aspartyl/glutamyl-tRNA(Asn/Gln) amidotransferase subunit B</fullName>
        <shortName evidence="10">Asp/Glu-ADT subunit B</shortName>
        <ecNumber evidence="10">6.3.5.-</ecNumber>
    </recommendedName>
</protein>
<dbReference type="AlphaFoldDB" id="A0A291ISA2"/>
<organism evidence="11 12">
    <name type="scientific">Mesoplasma lactucae ATCC 49193</name>
    <dbReference type="NCBI Taxonomy" id="81460"/>
    <lineage>
        <taxon>Bacteria</taxon>
        <taxon>Bacillati</taxon>
        <taxon>Mycoplasmatota</taxon>
        <taxon>Mollicutes</taxon>
        <taxon>Entomoplasmatales</taxon>
        <taxon>Entomoplasmataceae</taxon>
        <taxon>Mesoplasma</taxon>
    </lineage>
</organism>
<dbReference type="Gene3D" id="1.10.10.410">
    <property type="match status" value="1"/>
</dbReference>
<dbReference type="SUPFAM" id="SSF55931">
    <property type="entry name" value="Glutamine synthetase/guanido kinase"/>
    <property type="match status" value="1"/>
</dbReference>
<dbReference type="InterPro" id="IPR018027">
    <property type="entry name" value="Asn/Gln_amidotransferase"/>
</dbReference>
<dbReference type="InterPro" id="IPR006075">
    <property type="entry name" value="Asn/Gln-tRNA_Trfase_suB/E_cat"/>
</dbReference>
<dbReference type="PROSITE" id="PS01234">
    <property type="entry name" value="GATB"/>
    <property type="match status" value="1"/>
</dbReference>
<dbReference type="NCBIfam" id="TIGR00133">
    <property type="entry name" value="gatB"/>
    <property type="match status" value="1"/>
</dbReference>
<dbReference type="EMBL" id="CP023668">
    <property type="protein sequence ID" value="ATG97608.1"/>
    <property type="molecule type" value="Genomic_DNA"/>
</dbReference>
<evidence type="ECO:0000256" key="6">
    <source>
        <dbReference type="ARBA" id="ARBA00022917"/>
    </source>
</evidence>
<dbReference type="OrthoDB" id="9804078at2"/>
<evidence type="ECO:0000256" key="8">
    <source>
        <dbReference type="ARBA" id="ARBA00047380"/>
    </source>
</evidence>
<proteinExistence type="inferred from homology"/>
<dbReference type="GO" id="GO:0016740">
    <property type="term" value="F:transferase activity"/>
    <property type="evidence" value="ECO:0007669"/>
    <property type="project" value="UniProtKB-KW"/>
</dbReference>
<dbReference type="InterPro" id="IPR023168">
    <property type="entry name" value="GatB_Yqey_C_2"/>
</dbReference>
<accession>A0A291ISA2</accession>
<evidence type="ECO:0000256" key="9">
    <source>
        <dbReference type="ARBA" id="ARBA00047913"/>
    </source>
</evidence>
<dbReference type="SMART" id="SM00845">
    <property type="entry name" value="GatB_Yqey"/>
    <property type="match status" value="1"/>
</dbReference>
<dbReference type="Pfam" id="PF02637">
    <property type="entry name" value="GatB_Yqey"/>
    <property type="match status" value="1"/>
</dbReference>
<comment type="similarity">
    <text evidence="1 10">Belongs to the GatB/GatE family. GatB subfamily.</text>
</comment>
<keyword evidence="12" id="KW-1185">Reference proteome</keyword>
<evidence type="ECO:0000313" key="12">
    <source>
        <dbReference type="Proteomes" id="UP000232227"/>
    </source>
</evidence>
<evidence type="ECO:0000256" key="5">
    <source>
        <dbReference type="ARBA" id="ARBA00022840"/>
    </source>
</evidence>
<dbReference type="GO" id="GO:0006412">
    <property type="term" value="P:translation"/>
    <property type="evidence" value="ECO:0007669"/>
    <property type="project" value="UniProtKB-UniRule"/>
</dbReference>
<comment type="function">
    <text evidence="7 10">Allows the formation of correctly charged Asn-tRNA(Asn) or Gln-tRNA(Gln) through the transamidation of misacylated Asp-tRNA(Asn) or Glu-tRNA(Gln) in organisms which lack either or both of asparaginyl-tRNA or glutaminyl-tRNA synthetases. The reaction takes place in the presence of glutamine and ATP through an activated phospho-Asp-tRNA(Asn) or phospho-Glu-tRNA(Gln).</text>
</comment>
<dbReference type="Proteomes" id="UP000232227">
    <property type="component" value="Chromosome"/>
</dbReference>
<dbReference type="InterPro" id="IPR004413">
    <property type="entry name" value="GatB"/>
</dbReference>
<dbReference type="RefSeq" id="WP_096862896.1">
    <property type="nucleotide sequence ID" value="NZ_CP023668.1"/>
</dbReference>
<evidence type="ECO:0000256" key="7">
    <source>
        <dbReference type="ARBA" id="ARBA00024799"/>
    </source>
</evidence>
<dbReference type="InterPro" id="IPR017959">
    <property type="entry name" value="Asn/Gln-tRNA_amidoTrfase_suB/E"/>
</dbReference>
<dbReference type="GO" id="GO:0005524">
    <property type="term" value="F:ATP binding"/>
    <property type="evidence" value="ECO:0007669"/>
    <property type="project" value="UniProtKB-KW"/>
</dbReference>
<dbReference type="GO" id="GO:0070681">
    <property type="term" value="P:glutaminyl-tRNAGln biosynthesis via transamidation"/>
    <property type="evidence" value="ECO:0007669"/>
    <property type="project" value="TreeGrafter"/>
</dbReference>
<comment type="catalytic activity">
    <reaction evidence="9 10">
        <text>L-glutamyl-tRNA(Gln) + L-glutamine + ATP + H2O = L-glutaminyl-tRNA(Gln) + L-glutamate + ADP + phosphate + H(+)</text>
        <dbReference type="Rhea" id="RHEA:17521"/>
        <dbReference type="Rhea" id="RHEA-COMP:9681"/>
        <dbReference type="Rhea" id="RHEA-COMP:9684"/>
        <dbReference type="ChEBI" id="CHEBI:15377"/>
        <dbReference type="ChEBI" id="CHEBI:15378"/>
        <dbReference type="ChEBI" id="CHEBI:29985"/>
        <dbReference type="ChEBI" id="CHEBI:30616"/>
        <dbReference type="ChEBI" id="CHEBI:43474"/>
        <dbReference type="ChEBI" id="CHEBI:58359"/>
        <dbReference type="ChEBI" id="CHEBI:78520"/>
        <dbReference type="ChEBI" id="CHEBI:78521"/>
        <dbReference type="ChEBI" id="CHEBI:456216"/>
    </reaction>
</comment>
<sequence length="477" mass="54130">MNNFEVIIGIENHVELKTKSKMFAPAPVSFGQTPNTMVSETDLGYPGALPQVNKEGVRLAILAVNALNMKIDTLLRFDRKNYFYPDLAKGYQITQQFFPIGSEGTLEIQLDDGTKKIVEIERLHIEEDTAQQKHGDVTTSIDYNRSGIGLVEIVTKPVLRSAEEAVKYVEKLRETLLFLGVSDVKMNEGSLRCDVNVSLRPYGTQKFSNKVEVKNLNSLANVRKAVEFEIKRQEALMVQGKEVEQETRRFDETKQETVSMRSKSDALDYRYFTDPNIAPIQLDEKWVYEVIANSPELADKKRVRYAELGLAKDIINVLLSSLDLTNFFEQTIKLTKDAVKVANYLTDEVMSELNKENKTINQIALTPANLAQMVNLIDDGTISTKHAKTVLPIIMESDKETPKEIVERLNLKLINDPKKIDELLTPIFEKNEKLIEQYDERPERVTKALMGQLMKDTQGNVNPDLAMSIIVKKIKTK</sequence>
<evidence type="ECO:0000256" key="2">
    <source>
        <dbReference type="ARBA" id="ARBA00011123"/>
    </source>
</evidence>
<name>A0A291ISA2_9MOLU</name>
<keyword evidence="3 10" id="KW-0436">Ligase</keyword>
<dbReference type="SUPFAM" id="SSF89095">
    <property type="entry name" value="GatB/YqeY motif"/>
    <property type="match status" value="1"/>
</dbReference>
<evidence type="ECO:0000256" key="1">
    <source>
        <dbReference type="ARBA" id="ARBA00005306"/>
    </source>
</evidence>
<dbReference type="InterPro" id="IPR003789">
    <property type="entry name" value="Asn/Gln_tRNA_amidoTrase-B-like"/>
</dbReference>
<dbReference type="EC" id="6.3.5.-" evidence="10"/>
<dbReference type="PANTHER" id="PTHR11659:SF0">
    <property type="entry name" value="GLUTAMYL-TRNA(GLN) AMIDOTRANSFERASE SUBUNIT B, MITOCHONDRIAL"/>
    <property type="match status" value="1"/>
</dbReference>
<dbReference type="NCBIfam" id="NF004012">
    <property type="entry name" value="PRK05477.1-2"/>
    <property type="match status" value="1"/>
</dbReference>
<keyword evidence="5 10" id="KW-0067">ATP-binding</keyword>
<dbReference type="Pfam" id="PF02934">
    <property type="entry name" value="GatB_N"/>
    <property type="match status" value="1"/>
</dbReference>
<evidence type="ECO:0000256" key="3">
    <source>
        <dbReference type="ARBA" id="ARBA00022598"/>
    </source>
</evidence>
<gene>
    <name evidence="10" type="primary">gatB</name>
    <name evidence="11" type="ORF">CP520_02595</name>
</gene>
<evidence type="ECO:0000256" key="4">
    <source>
        <dbReference type="ARBA" id="ARBA00022741"/>
    </source>
</evidence>
<keyword evidence="4 10" id="KW-0547">Nucleotide-binding</keyword>
<reference evidence="11 12" key="1">
    <citation type="submission" date="2017-09" db="EMBL/GenBank/DDBJ databases">
        <title>SPAdes assembly of the Mesoplasma lactucae genome.</title>
        <authorList>
            <person name="Knight T.F."/>
            <person name="Rubinstein R."/>
            <person name="Citino T."/>
        </authorList>
    </citation>
    <scope>NUCLEOTIDE SEQUENCE [LARGE SCALE GENOMIC DNA]</scope>
    <source>
        <strain evidence="11 12">831-C4</strain>
    </source>
</reference>
<evidence type="ECO:0000256" key="10">
    <source>
        <dbReference type="HAMAP-Rule" id="MF_00121"/>
    </source>
</evidence>
<dbReference type="InterPro" id="IPR017958">
    <property type="entry name" value="Gln-tRNA_amidoTrfase_suB_CS"/>
</dbReference>
<dbReference type="GO" id="GO:0050566">
    <property type="term" value="F:asparaginyl-tRNA synthase (glutamine-hydrolyzing) activity"/>
    <property type="evidence" value="ECO:0007669"/>
    <property type="project" value="RHEA"/>
</dbReference>
<evidence type="ECO:0000313" key="11">
    <source>
        <dbReference type="EMBL" id="ATG97608.1"/>
    </source>
</evidence>
<dbReference type="PANTHER" id="PTHR11659">
    <property type="entry name" value="GLUTAMYL-TRNA GLN AMIDOTRANSFERASE SUBUNIT B MITOCHONDRIAL AND PROKARYOTIC PET112-RELATED"/>
    <property type="match status" value="1"/>
</dbReference>
<keyword evidence="11" id="KW-0808">Transferase</keyword>